<dbReference type="GO" id="GO:0000981">
    <property type="term" value="F:DNA-binding transcription factor activity, RNA polymerase II-specific"/>
    <property type="evidence" value="ECO:0007669"/>
    <property type="project" value="InterPro"/>
</dbReference>
<dbReference type="GO" id="GO:0030154">
    <property type="term" value="P:cell differentiation"/>
    <property type="evidence" value="ECO:0007669"/>
    <property type="project" value="TreeGrafter"/>
</dbReference>
<proteinExistence type="evidence at transcript level"/>
<dbReference type="PROSITE" id="PS00027">
    <property type="entry name" value="HOMEOBOX_1"/>
    <property type="match status" value="1"/>
</dbReference>
<evidence type="ECO:0000256" key="2">
    <source>
        <dbReference type="ARBA" id="ARBA00010341"/>
    </source>
</evidence>
<dbReference type="GO" id="GO:0005634">
    <property type="term" value="C:nucleus"/>
    <property type="evidence" value="ECO:0007669"/>
    <property type="project" value="UniProtKB-SubCell"/>
</dbReference>
<dbReference type="GO" id="GO:0009887">
    <property type="term" value="P:animal organ morphogenesis"/>
    <property type="evidence" value="ECO:0007669"/>
    <property type="project" value="TreeGrafter"/>
</dbReference>
<evidence type="ECO:0000256" key="3">
    <source>
        <dbReference type="ARBA" id="ARBA00022473"/>
    </source>
</evidence>
<dbReference type="InterPro" id="IPR001356">
    <property type="entry name" value="HD"/>
</dbReference>
<evidence type="ECO:0000256" key="1">
    <source>
        <dbReference type="ARBA" id="ARBA00004123"/>
    </source>
</evidence>
<dbReference type="PRINTS" id="PR00024">
    <property type="entry name" value="HOMEOBOX"/>
</dbReference>
<organism evidence="11">
    <name type="scientific">Megaselia abdita</name>
    <name type="common">Humpbacked fly</name>
    <dbReference type="NCBI Taxonomy" id="88686"/>
    <lineage>
        <taxon>Eukaryota</taxon>
        <taxon>Metazoa</taxon>
        <taxon>Ecdysozoa</taxon>
        <taxon>Arthropoda</taxon>
        <taxon>Hexapoda</taxon>
        <taxon>Insecta</taxon>
        <taxon>Pterygota</taxon>
        <taxon>Neoptera</taxon>
        <taxon>Endopterygota</taxon>
        <taxon>Diptera</taxon>
        <taxon>Brachycera</taxon>
        <taxon>Muscomorpha</taxon>
        <taxon>Platypezoidea</taxon>
        <taxon>Phoridae</taxon>
        <taxon>Megaseliini</taxon>
        <taxon>Megaselia</taxon>
    </lineage>
</organism>
<name>A9YU98_MEGAB</name>
<evidence type="ECO:0000256" key="8">
    <source>
        <dbReference type="RuleBase" id="RU000682"/>
    </source>
</evidence>
<feature type="compositionally biased region" description="Low complexity" evidence="9">
    <location>
        <begin position="132"/>
        <end position="146"/>
    </location>
</feature>
<dbReference type="InterPro" id="IPR009057">
    <property type="entry name" value="Homeodomain-like_sf"/>
</dbReference>
<dbReference type="CDD" id="cd00086">
    <property type="entry name" value="homeodomain"/>
    <property type="match status" value="1"/>
</dbReference>
<dbReference type="Pfam" id="PF00046">
    <property type="entry name" value="Homeodomain"/>
    <property type="match status" value="1"/>
</dbReference>
<reference evidence="11" key="1">
    <citation type="journal article" date="2008" name="Dev. Genes Evol.">
        <title>Expression and regulation of caudal in the lower cyclorrhaphan fly Megaselia.</title>
        <authorList>
            <person name="Stauber M."/>
            <person name="Lemke S."/>
            <person name="Schmidt-Ott U."/>
        </authorList>
    </citation>
    <scope>NUCLEOTIDE SEQUENCE</scope>
</reference>
<evidence type="ECO:0000259" key="10">
    <source>
        <dbReference type="PROSITE" id="PS50071"/>
    </source>
</evidence>
<sequence>MVSGYYNPLQYQKHTSAYPPGNWFPPANYATPHPQQFLSDVHEQHQAALTYYNQTMFPPGDWHAPDTMQSPPTSHHGSSHHMLYQSPATNSQTQLNETTSSNGDSNHNSHPTPNLTEALPSPPITVSGSELSSPGGAPVAASSPNGNIGSHGRASPSTDKNVYYDWMKKPSYPAQPTPVSTGEETTDSAASYGSRNGKTRTKDKYRVVYSDFQRLELEKEYCTARYITIRRKSELATSLQLSERQVKIWFQNRRAKERKQQKKRDDPVPMMGADYMDTKPKIEPGAHHLLHQMQMHMAMPPMGLHHHGLHHPHAHTHALLQQSQHHNLHPIHSQMPGSVPTPPM</sequence>
<feature type="compositionally biased region" description="Polar residues" evidence="9">
    <location>
        <begin position="177"/>
        <end position="196"/>
    </location>
</feature>
<comment type="similarity">
    <text evidence="2">Belongs to the Caudal homeobox family.</text>
</comment>
<dbReference type="InterPro" id="IPR017970">
    <property type="entry name" value="Homeobox_CS"/>
</dbReference>
<keyword evidence="5 7" id="KW-0371">Homeobox</keyword>
<gene>
    <name evidence="11" type="primary">cad</name>
</gene>
<evidence type="ECO:0000313" key="11">
    <source>
        <dbReference type="EMBL" id="ABY25303.1"/>
    </source>
</evidence>
<keyword evidence="4 7" id="KW-0238">DNA-binding</keyword>
<keyword evidence="6 7" id="KW-0539">Nucleus</keyword>
<dbReference type="GO" id="GO:0000977">
    <property type="term" value="F:RNA polymerase II transcription regulatory region sequence-specific DNA binding"/>
    <property type="evidence" value="ECO:0007669"/>
    <property type="project" value="TreeGrafter"/>
</dbReference>
<accession>A9YU98</accession>
<feature type="domain" description="Homeobox" evidence="10">
    <location>
        <begin position="200"/>
        <end position="260"/>
    </location>
</feature>
<dbReference type="EMBL" id="EU295457">
    <property type="protein sequence ID" value="ABY25303.1"/>
    <property type="molecule type" value="mRNA"/>
</dbReference>
<dbReference type="PANTHER" id="PTHR24332:SF9">
    <property type="entry name" value="HOMEOTIC PROTEIN CAUDAL"/>
    <property type="match status" value="1"/>
</dbReference>
<dbReference type="SUPFAM" id="SSF46689">
    <property type="entry name" value="Homeodomain-like"/>
    <property type="match status" value="1"/>
</dbReference>
<evidence type="ECO:0000256" key="5">
    <source>
        <dbReference type="ARBA" id="ARBA00023155"/>
    </source>
</evidence>
<dbReference type="InterPro" id="IPR020479">
    <property type="entry name" value="HD_metazoa"/>
</dbReference>
<evidence type="ECO:0000256" key="6">
    <source>
        <dbReference type="ARBA" id="ARBA00023242"/>
    </source>
</evidence>
<dbReference type="SMART" id="SM00389">
    <property type="entry name" value="HOX"/>
    <property type="match status" value="1"/>
</dbReference>
<dbReference type="InterPro" id="IPR047152">
    <property type="entry name" value="Caudal_homeobox"/>
</dbReference>
<keyword evidence="3" id="KW-0217">Developmental protein</keyword>
<feature type="DNA-binding region" description="Homeobox" evidence="7">
    <location>
        <begin position="202"/>
        <end position="261"/>
    </location>
</feature>
<comment type="subcellular location">
    <subcellularLocation>
        <location evidence="1 7 8">Nucleus</location>
    </subcellularLocation>
</comment>
<dbReference type="PROSITE" id="PS50071">
    <property type="entry name" value="HOMEOBOX_2"/>
    <property type="match status" value="1"/>
</dbReference>
<evidence type="ECO:0000256" key="9">
    <source>
        <dbReference type="SAM" id="MobiDB-lite"/>
    </source>
</evidence>
<dbReference type="PANTHER" id="PTHR24332">
    <property type="entry name" value="HOMEOBOX PROTEIN CDX"/>
    <property type="match status" value="1"/>
</dbReference>
<feature type="compositionally biased region" description="Polar residues" evidence="9">
    <location>
        <begin position="86"/>
        <end position="115"/>
    </location>
</feature>
<dbReference type="Gene3D" id="1.10.10.60">
    <property type="entry name" value="Homeodomain-like"/>
    <property type="match status" value="1"/>
</dbReference>
<evidence type="ECO:0000256" key="7">
    <source>
        <dbReference type="PROSITE-ProRule" id="PRU00108"/>
    </source>
</evidence>
<evidence type="ECO:0000256" key="4">
    <source>
        <dbReference type="ARBA" id="ARBA00023125"/>
    </source>
</evidence>
<dbReference type="AlphaFoldDB" id="A9YU98"/>
<dbReference type="FunFam" id="1.10.10.60:FF:000574">
    <property type="entry name" value="Homeobox protein CHOX-CAD2"/>
    <property type="match status" value="1"/>
</dbReference>
<dbReference type="GO" id="GO:0009948">
    <property type="term" value="P:anterior/posterior axis specification"/>
    <property type="evidence" value="ECO:0007669"/>
    <property type="project" value="TreeGrafter"/>
</dbReference>
<protein>
    <submittedName>
        <fullName evidence="11">Caudal'</fullName>
    </submittedName>
</protein>
<feature type="region of interest" description="Disordered" evidence="9">
    <location>
        <begin position="62"/>
        <end position="198"/>
    </location>
</feature>